<evidence type="ECO:0000256" key="9">
    <source>
        <dbReference type="SAM" id="Phobius"/>
    </source>
</evidence>
<comment type="similarity">
    <text evidence="3">Belongs to the PIGW family.</text>
</comment>
<feature type="transmembrane region" description="Helical" evidence="9">
    <location>
        <begin position="68"/>
        <end position="86"/>
    </location>
</feature>
<dbReference type="GO" id="GO:0032216">
    <property type="term" value="F:glucosaminyl-phosphatidylinositol O-acyltransferase activity"/>
    <property type="evidence" value="ECO:0007669"/>
    <property type="project" value="TreeGrafter"/>
</dbReference>
<dbReference type="GO" id="GO:0006506">
    <property type="term" value="P:GPI anchor biosynthetic process"/>
    <property type="evidence" value="ECO:0007669"/>
    <property type="project" value="UniProtKB-UniPathway"/>
</dbReference>
<dbReference type="OrthoDB" id="15270at2759"/>
<dbReference type="Pfam" id="PF06423">
    <property type="entry name" value="GWT1"/>
    <property type="match status" value="1"/>
</dbReference>
<proteinExistence type="inferred from homology"/>
<reference evidence="10 11" key="1">
    <citation type="submission" date="2016-02" db="EMBL/GenBank/DDBJ databases">
        <title>Comparative genomic and transcriptomic foundation for Pichia pastoris.</title>
        <authorList>
            <person name="Love K.R."/>
            <person name="Shah K.A."/>
            <person name="Whittaker C.A."/>
            <person name="Wu J."/>
            <person name="Bartlett M.C."/>
            <person name="Ma D."/>
            <person name="Leeson R.L."/>
            <person name="Priest M."/>
            <person name="Young S.K."/>
            <person name="Love J.C."/>
        </authorList>
    </citation>
    <scope>NUCLEOTIDE SEQUENCE [LARGE SCALE GENOMIC DNA]</scope>
    <source>
        <strain evidence="10 11">ATCC 28485</strain>
    </source>
</reference>
<dbReference type="PANTHER" id="PTHR20661:SF0">
    <property type="entry name" value="PHOSPHATIDYLINOSITOL-GLYCAN BIOSYNTHESIS CLASS W PROTEIN"/>
    <property type="match status" value="1"/>
</dbReference>
<gene>
    <name evidence="10" type="ORF">ATY40_BA7500391</name>
</gene>
<evidence type="ECO:0000313" key="10">
    <source>
        <dbReference type="EMBL" id="ANZ73404.1"/>
    </source>
</evidence>
<organism evidence="10 11">
    <name type="scientific">Komagataella pastoris</name>
    <name type="common">Yeast</name>
    <name type="synonym">Pichia pastoris</name>
    <dbReference type="NCBI Taxonomy" id="4922"/>
    <lineage>
        <taxon>Eukaryota</taxon>
        <taxon>Fungi</taxon>
        <taxon>Dikarya</taxon>
        <taxon>Ascomycota</taxon>
        <taxon>Saccharomycotina</taxon>
        <taxon>Pichiomycetes</taxon>
        <taxon>Pichiales</taxon>
        <taxon>Pichiaceae</taxon>
        <taxon>Komagataella</taxon>
    </lineage>
</organism>
<name>A0A1B2J5Y9_PICPA</name>
<dbReference type="InterPro" id="IPR009447">
    <property type="entry name" value="PIGW/GWT1"/>
</dbReference>
<evidence type="ECO:0000313" key="11">
    <source>
        <dbReference type="Proteomes" id="UP000094565"/>
    </source>
</evidence>
<dbReference type="GO" id="GO:0072659">
    <property type="term" value="P:protein localization to plasma membrane"/>
    <property type="evidence" value="ECO:0007669"/>
    <property type="project" value="TreeGrafter"/>
</dbReference>
<comment type="subcellular location">
    <subcellularLocation>
        <location evidence="1">Endoplasmic reticulum membrane</location>
        <topology evidence="1">Multi-pass membrane protein</topology>
    </subcellularLocation>
</comment>
<keyword evidence="6 9" id="KW-0812">Transmembrane</keyword>
<dbReference type="GO" id="GO:0005789">
    <property type="term" value="C:endoplasmic reticulum membrane"/>
    <property type="evidence" value="ECO:0007669"/>
    <property type="project" value="UniProtKB-SubCell"/>
</dbReference>
<dbReference type="EMBL" id="CP014584">
    <property type="protein sequence ID" value="ANZ73404.1"/>
    <property type="molecule type" value="Genomic_DNA"/>
</dbReference>
<accession>A0A1B2J5Y9</accession>
<evidence type="ECO:0000256" key="8">
    <source>
        <dbReference type="ARBA" id="ARBA00023136"/>
    </source>
</evidence>
<sequence length="109" mass="12136">MMVITCLAILAVDFKIFPRRFAKVETWGTSLMDLGVGSFVFSMGLVSCRSVLASAFAKSRAFTVSQLIHTLIGVAPVFVLGLFRAISVKSLDYQEHVTEYGKHWNFFLP</sequence>
<evidence type="ECO:0000256" key="7">
    <source>
        <dbReference type="ARBA" id="ARBA00022989"/>
    </source>
</evidence>
<dbReference type="PANTHER" id="PTHR20661">
    <property type="entry name" value="PHOSPHATIDYLINOSITOL-GLYCAN BIOSYNTHESIS CLASS W PROTEIN"/>
    <property type="match status" value="1"/>
</dbReference>
<keyword evidence="5" id="KW-0337">GPI-anchor biosynthesis</keyword>
<dbReference type="Proteomes" id="UP000094565">
    <property type="component" value="Chromosome 1"/>
</dbReference>
<evidence type="ECO:0000256" key="5">
    <source>
        <dbReference type="ARBA" id="ARBA00022502"/>
    </source>
</evidence>
<keyword evidence="7 9" id="KW-1133">Transmembrane helix</keyword>
<evidence type="ECO:0000256" key="2">
    <source>
        <dbReference type="ARBA" id="ARBA00004687"/>
    </source>
</evidence>
<evidence type="ECO:0000256" key="4">
    <source>
        <dbReference type="ARBA" id="ARBA00014495"/>
    </source>
</evidence>
<keyword evidence="8 9" id="KW-0472">Membrane</keyword>
<evidence type="ECO:0000256" key="3">
    <source>
        <dbReference type="ARBA" id="ARBA00007559"/>
    </source>
</evidence>
<comment type="pathway">
    <text evidence="2">Glycolipid biosynthesis; glycosylphosphatidylinositol-anchor biosynthesis.</text>
</comment>
<protein>
    <recommendedName>
        <fullName evidence="4">GPI-anchored wall transfer protein 1</fullName>
    </recommendedName>
</protein>
<evidence type="ECO:0000256" key="1">
    <source>
        <dbReference type="ARBA" id="ARBA00004477"/>
    </source>
</evidence>
<keyword evidence="11" id="KW-1185">Reference proteome</keyword>
<dbReference type="UniPathway" id="UPA00196"/>
<dbReference type="AlphaFoldDB" id="A0A1B2J5Y9"/>
<evidence type="ECO:0000256" key="6">
    <source>
        <dbReference type="ARBA" id="ARBA00022692"/>
    </source>
</evidence>